<dbReference type="Proteomes" id="UP000270296">
    <property type="component" value="Unassembled WGS sequence"/>
</dbReference>
<reference evidence="3" key="1">
    <citation type="submission" date="2016-06" db="UniProtKB">
        <authorList>
            <consortium name="WormBaseParasite"/>
        </authorList>
    </citation>
    <scope>IDENTIFICATION</scope>
</reference>
<gene>
    <name evidence="1" type="ORF">SBAD_LOCUS5823</name>
</gene>
<evidence type="ECO:0000313" key="1">
    <source>
        <dbReference type="EMBL" id="VDP08403.1"/>
    </source>
</evidence>
<keyword evidence="2" id="KW-1185">Reference proteome</keyword>
<reference evidence="1 2" key="2">
    <citation type="submission" date="2018-11" db="EMBL/GenBank/DDBJ databases">
        <authorList>
            <consortium name="Pathogen Informatics"/>
        </authorList>
    </citation>
    <scope>NUCLEOTIDE SEQUENCE [LARGE SCALE GENOMIC DNA]</scope>
</reference>
<sequence>MDGLLQPISVAEIVGALGRDGALGIPDLNELVTRYNIFNRAETTDDSLVAALVLTPYIQKEIKKCDQENEESSSGICGVISGLRA</sequence>
<accession>A0A183IQC6</accession>
<dbReference type="EMBL" id="UZAM01009274">
    <property type="protein sequence ID" value="VDP08403.1"/>
    <property type="molecule type" value="Genomic_DNA"/>
</dbReference>
<protein>
    <submittedName>
        <fullName evidence="3">EF-hand domain-containing protein</fullName>
    </submittedName>
</protein>
<dbReference type="AlphaFoldDB" id="A0A183IQC6"/>
<evidence type="ECO:0000313" key="3">
    <source>
        <dbReference type="WBParaSite" id="SBAD_0000605601-mRNA-1"/>
    </source>
</evidence>
<organism evidence="3">
    <name type="scientific">Soboliphyme baturini</name>
    <dbReference type="NCBI Taxonomy" id="241478"/>
    <lineage>
        <taxon>Eukaryota</taxon>
        <taxon>Metazoa</taxon>
        <taxon>Ecdysozoa</taxon>
        <taxon>Nematoda</taxon>
        <taxon>Enoplea</taxon>
        <taxon>Dorylaimia</taxon>
        <taxon>Dioctophymatida</taxon>
        <taxon>Dioctophymatoidea</taxon>
        <taxon>Soboliphymatidae</taxon>
        <taxon>Soboliphyme</taxon>
    </lineage>
</organism>
<evidence type="ECO:0000313" key="2">
    <source>
        <dbReference type="Proteomes" id="UP000270296"/>
    </source>
</evidence>
<dbReference type="WBParaSite" id="SBAD_0000605601-mRNA-1">
    <property type="protein sequence ID" value="SBAD_0000605601-mRNA-1"/>
    <property type="gene ID" value="SBAD_0000605601"/>
</dbReference>
<proteinExistence type="predicted"/>
<name>A0A183IQC6_9BILA</name>